<evidence type="ECO:0008006" key="4">
    <source>
        <dbReference type="Google" id="ProtNLM"/>
    </source>
</evidence>
<dbReference type="GO" id="GO:0035556">
    <property type="term" value="P:intracellular signal transduction"/>
    <property type="evidence" value="ECO:0007669"/>
    <property type="project" value="TreeGrafter"/>
</dbReference>
<gene>
    <name evidence="2" type="ORF">PUMCH_002728</name>
</gene>
<dbReference type="Gene3D" id="1.25.10.10">
    <property type="entry name" value="Leucine-rich Repeat Variant"/>
    <property type="match status" value="1"/>
</dbReference>
<evidence type="ECO:0000313" key="2">
    <source>
        <dbReference type="EMBL" id="WPK25415.1"/>
    </source>
</evidence>
<dbReference type="AlphaFoldDB" id="A0AAX4HA27"/>
<dbReference type="PANTHER" id="PTHR10182">
    <property type="entry name" value="CALCIUM-BINDING PROTEIN 39-RELATED"/>
    <property type="match status" value="1"/>
</dbReference>
<evidence type="ECO:0000256" key="1">
    <source>
        <dbReference type="ARBA" id="ARBA00011012"/>
    </source>
</evidence>
<dbReference type="GO" id="GO:0043539">
    <property type="term" value="F:protein serine/threonine kinase activator activity"/>
    <property type="evidence" value="ECO:0007669"/>
    <property type="project" value="TreeGrafter"/>
</dbReference>
<dbReference type="Pfam" id="PF08569">
    <property type="entry name" value="Mo25"/>
    <property type="match status" value="1"/>
</dbReference>
<sequence>MSFLFKRIPKTPAEFVRVLEELLIKLDSSGDPKKALEDVNRYLRQLKLVISGEDTSSPLELAHLLANELCHLECLYYMVLGLRKMDFDLRKDVVSVFSALLKKPNGNGLEKPVVQALLLQPETLVLLMRGPEHEELALSCGKILRECILNEQLHAYVLYLPYFWSYFEYPQRQQFETIAETVQTLEALLTRNPRLVGQFLVSNREHFLVRINSLVQSDNYVLKRRSARLLCDILLQKSCQAFLFEYTDDPTSLKIVMMLLSDKLRNVNLEGFQLLRLFFAKPKKTQKIFDIFVKNKENFLRFFDNFDISDLGGSIYEERDFIVNEIRKLPNIERVEMATQSN</sequence>
<organism evidence="2 3">
    <name type="scientific">Australozyma saopauloensis</name>
    <dbReference type="NCBI Taxonomy" id="291208"/>
    <lineage>
        <taxon>Eukaryota</taxon>
        <taxon>Fungi</taxon>
        <taxon>Dikarya</taxon>
        <taxon>Ascomycota</taxon>
        <taxon>Saccharomycotina</taxon>
        <taxon>Pichiomycetes</taxon>
        <taxon>Metschnikowiaceae</taxon>
        <taxon>Australozyma</taxon>
    </lineage>
</organism>
<comment type="similarity">
    <text evidence="1">Belongs to the Mo25 family.</text>
</comment>
<keyword evidence="3" id="KW-1185">Reference proteome</keyword>
<dbReference type="GeneID" id="88173792"/>
<proteinExistence type="inferred from homology"/>
<dbReference type="InterPro" id="IPR011989">
    <property type="entry name" value="ARM-like"/>
</dbReference>
<dbReference type="PANTHER" id="PTHR10182:SF3">
    <property type="entry name" value="PROTEIN MO25"/>
    <property type="match status" value="1"/>
</dbReference>
<dbReference type="InterPro" id="IPR016024">
    <property type="entry name" value="ARM-type_fold"/>
</dbReference>
<dbReference type="RefSeq" id="XP_062877797.1">
    <property type="nucleotide sequence ID" value="XM_063021727.1"/>
</dbReference>
<dbReference type="EMBL" id="CP138896">
    <property type="protein sequence ID" value="WPK25415.1"/>
    <property type="molecule type" value="Genomic_DNA"/>
</dbReference>
<dbReference type="InterPro" id="IPR013878">
    <property type="entry name" value="Mo25"/>
</dbReference>
<dbReference type="Proteomes" id="UP001338582">
    <property type="component" value="Chromosome 3"/>
</dbReference>
<protein>
    <recommendedName>
        <fullName evidence="4">Mo25-like protein</fullName>
    </recommendedName>
</protein>
<reference evidence="2 3" key="1">
    <citation type="submission" date="2023-10" db="EMBL/GenBank/DDBJ databases">
        <title>Draft Genome Sequence of Candida saopaulonensis from a very Premature Infant with Sepsis.</title>
        <authorList>
            <person name="Ning Y."/>
            <person name="Dai R."/>
            <person name="Xiao M."/>
            <person name="Xu Y."/>
            <person name="Yan Q."/>
            <person name="Zhang L."/>
        </authorList>
    </citation>
    <scope>NUCLEOTIDE SEQUENCE [LARGE SCALE GENOMIC DNA]</scope>
    <source>
        <strain evidence="2 3">19XY460</strain>
    </source>
</reference>
<dbReference type="SUPFAM" id="SSF48371">
    <property type="entry name" value="ARM repeat"/>
    <property type="match status" value="1"/>
</dbReference>
<evidence type="ECO:0000313" key="3">
    <source>
        <dbReference type="Proteomes" id="UP001338582"/>
    </source>
</evidence>
<accession>A0AAX4HA27</accession>
<name>A0AAX4HA27_9ASCO</name>
<dbReference type="KEGG" id="asau:88173792"/>